<gene>
    <name evidence="1" type="ORF">PUN28_016157</name>
</gene>
<name>A0AAW2ETT2_9HYME</name>
<keyword evidence="2" id="KW-1185">Reference proteome</keyword>
<protein>
    <submittedName>
        <fullName evidence="1">Uncharacterized protein</fullName>
    </submittedName>
</protein>
<accession>A0AAW2ETT2</accession>
<dbReference type="AlphaFoldDB" id="A0AAW2ETT2"/>
<comment type="caution">
    <text evidence="1">The sequence shown here is derived from an EMBL/GenBank/DDBJ whole genome shotgun (WGS) entry which is preliminary data.</text>
</comment>
<sequence>MANVSRSHNNRPREKCLRMRPKRARYVGDRRQALREGFVVGVMTRSSSHFDDEVIAVPMRGLPLSQKSKSLLKYCRCCVWRKGHDISRRASNGRRERKHRVTRL</sequence>
<dbReference type="EMBL" id="JADYXP020000018">
    <property type="protein sequence ID" value="KAL0106253.1"/>
    <property type="molecule type" value="Genomic_DNA"/>
</dbReference>
<proteinExistence type="predicted"/>
<organism evidence="1 2">
    <name type="scientific">Cardiocondyla obscurior</name>
    <dbReference type="NCBI Taxonomy" id="286306"/>
    <lineage>
        <taxon>Eukaryota</taxon>
        <taxon>Metazoa</taxon>
        <taxon>Ecdysozoa</taxon>
        <taxon>Arthropoda</taxon>
        <taxon>Hexapoda</taxon>
        <taxon>Insecta</taxon>
        <taxon>Pterygota</taxon>
        <taxon>Neoptera</taxon>
        <taxon>Endopterygota</taxon>
        <taxon>Hymenoptera</taxon>
        <taxon>Apocrita</taxon>
        <taxon>Aculeata</taxon>
        <taxon>Formicoidea</taxon>
        <taxon>Formicidae</taxon>
        <taxon>Myrmicinae</taxon>
        <taxon>Cardiocondyla</taxon>
    </lineage>
</organism>
<evidence type="ECO:0000313" key="2">
    <source>
        <dbReference type="Proteomes" id="UP001430953"/>
    </source>
</evidence>
<dbReference type="Proteomes" id="UP001430953">
    <property type="component" value="Unassembled WGS sequence"/>
</dbReference>
<reference evidence="1 2" key="1">
    <citation type="submission" date="2023-03" db="EMBL/GenBank/DDBJ databases">
        <title>High recombination rates correlate with genetic variation in Cardiocondyla obscurior ants.</title>
        <authorList>
            <person name="Errbii M."/>
        </authorList>
    </citation>
    <scope>NUCLEOTIDE SEQUENCE [LARGE SCALE GENOMIC DNA]</scope>
    <source>
        <strain evidence="1">Alpha-2009</strain>
        <tissue evidence="1">Whole body</tissue>
    </source>
</reference>
<evidence type="ECO:0000313" key="1">
    <source>
        <dbReference type="EMBL" id="KAL0106253.1"/>
    </source>
</evidence>